<dbReference type="AlphaFoldDB" id="A0A0D0CIX7"/>
<evidence type="ECO:0000313" key="1">
    <source>
        <dbReference type="EMBL" id="KIK75138.1"/>
    </source>
</evidence>
<sequence>IGLAYYHILVHMKTLIDDQWWAIAFTKPPLVGHMDCTTPLHCTANWKEEWWNEVSRQILHPDMPMTG</sequence>
<reference evidence="2" key="2">
    <citation type="submission" date="2015-01" db="EMBL/GenBank/DDBJ databases">
        <title>Evolutionary Origins and Diversification of the Mycorrhizal Mutualists.</title>
        <authorList>
            <consortium name="DOE Joint Genome Institute"/>
            <consortium name="Mycorrhizal Genomics Consortium"/>
            <person name="Kohler A."/>
            <person name="Kuo A."/>
            <person name="Nagy L.G."/>
            <person name="Floudas D."/>
            <person name="Copeland A."/>
            <person name="Barry K.W."/>
            <person name="Cichocki N."/>
            <person name="Veneault-Fourrey C."/>
            <person name="LaButti K."/>
            <person name="Lindquist E.A."/>
            <person name="Lipzen A."/>
            <person name="Lundell T."/>
            <person name="Morin E."/>
            <person name="Murat C."/>
            <person name="Riley R."/>
            <person name="Ohm R."/>
            <person name="Sun H."/>
            <person name="Tunlid A."/>
            <person name="Henrissat B."/>
            <person name="Grigoriev I.V."/>
            <person name="Hibbett D.S."/>
            <person name="Martin F."/>
        </authorList>
    </citation>
    <scope>NUCLEOTIDE SEQUENCE [LARGE SCALE GENOMIC DNA]</scope>
    <source>
        <strain evidence="2">Ve08.2h10</strain>
    </source>
</reference>
<reference evidence="1 2" key="1">
    <citation type="submission" date="2014-04" db="EMBL/GenBank/DDBJ databases">
        <authorList>
            <consortium name="DOE Joint Genome Institute"/>
            <person name="Kuo A."/>
            <person name="Kohler A."/>
            <person name="Jargeat P."/>
            <person name="Nagy L.G."/>
            <person name="Floudas D."/>
            <person name="Copeland A."/>
            <person name="Barry K.W."/>
            <person name="Cichocki N."/>
            <person name="Veneault-Fourrey C."/>
            <person name="LaButti K."/>
            <person name="Lindquist E.A."/>
            <person name="Lipzen A."/>
            <person name="Lundell T."/>
            <person name="Morin E."/>
            <person name="Murat C."/>
            <person name="Sun H."/>
            <person name="Tunlid A."/>
            <person name="Henrissat B."/>
            <person name="Grigoriev I.V."/>
            <person name="Hibbett D.S."/>
            <person name="Martin F."/>
            <person name="Nordberg H.P."/>
            <person name="Cantor M.N."/>
            <person name="Hua S.X."/>
        </authorList>
    </citation>
    <scope>NUCLEOTIDE SEQUENCE [LARGE SCALE GENOMIC DNA]</scope>
    <source>
        <strain evidence="1 2">Ve08.2h10</strain>
    </source>
</reference>
<dbReference type="InParanoid" id="A0A0D0CIX7"/>
<accession>A0A0D0CIX7</accession>
<dbReference type="Proteomes" id="UP000054538">
    <property type="component" value="Unassembled WGS sequence"/>
</dbReference>
<feature type="non-terminal residue" evidence="1">
    <location>
        <position position="1"/>
    </location>
</feature>
<dbReference type="EMBL" id="KN828312">
    <property type="protein sequence ID" value="KIK75138.1"/>
    <property type="molecule type" value="Genomic_DNA"/>
</dbReference>
<keyword evidence="2" id="KW-1185">Reference proteome</keyword>
<gene>
    <name evidence="1" type="ORF">PAXRUDRAFT_173674</name>
</gene>
<proteinExistence type="predicted"/>
<dbReference type="HOGENOM" id="CLU_2819565_0_0_1"/>
<protein>
    <submittedName>
        <fullName evidence="1">Uncharacterized protein</fullName>
    </submittedName>
</protein>
<dbReference type="OrthoDB" id="2804507at2759"/>
<evidence type="ECO:0000313" key="2">
    <source>
        <dbReference type="Proteomes" id="UP000054538"/>
    </source>
</evidence>
<name>A0A0D0CIX7_9AGAM</name>
<organism evidence="1 2">
    <name type="scientific">Paxillus rubicundulus Ve08.2h10</name>
    <dbReference type="NCBI Taxonomy" id="930991"/>
    <lineage>
        <taxon>Eukaryota</taxon>
        <taxon>Fungi</taxon>
        <taxon>Dikarya</taxon>
        <taxon>Basidiomycota</taxon>
        <taxon>Agaricomycotina</taxon>
        <taxon>Agaricomycetes</taxon>
        <taxon>Agaricomycetidae</taxon>
        <taxon>Boletales</taxon>
        <taxon>Paxilineae</taxon>
        <taxon>Paxillaceae</taxon>
        <taxon>Paxillus</taxon>
    </lineage>
</organism>